<gene>
    <name evidence="1" type="ORF">J2Z66_002776</name>
</gene>
<keyword evidence="2" id="KW-1185">Reference proteome</keyword>
<comment type="caution">
    <text evidence="1">The sequence shown here is derived from an EMBL/GenBank/DDBJ whole genome shotgun (WGS) entry which is preliminary data.</text>
</comment>
<accession>A0ABS4IX92</accession>
<organism evidence="1 2">
    <name type="scientific">Paenibacillus eucommiae</name>
    <dbReference type="NCBI Taxonomy" id="1355755"/>
    <lineage>
        <taxon>Bacteria</taxon>
        <taxon>Bacillati</taxon>
        <taxon>Bacillota</taxon>
        <taxon>Bacilli</taxon>
        <taxon>Bacillales</taxon>
        <taxon>Paenibacillaceae</taxon>
        <taxon>Paenibacillus</taxon>
    </lineage>
</organism>
<name>A0ABS4IX92_9BACL</name>
<dbReference type="EMBL" id="JAGGLB010000008">
    <property type="protein sequence ID" value="MBP1991169.1"/>
    <property type="molecule type" value="Genomic_DNA"/>
</dbReference>
<proteinExistence type="predicted"/>
<dbReference type="RefSeq" id="WP_209971940.1">
    <property type="nucleotide sequence ID" value="NZ_JAGGLB010000008.1"/>
</dbReference>
<reference evidence="1 2" key="1">
    <citation type="submission" date="2021-03" db="EMBL/GenBank/DDBJ databases">
        <title>Genomic Encyclopedia of Type Strains, Phase IV (KMG-IV): sequencing the most valuable type-strain genomes for metagenomic binning, comparative biology and taxonomic classification.</title>
        <authorList>
            <person name="Goeker M."/>
        </authorList>
    </citation>
    <scope>NUCLEOTIDE SEQUENCE [LARGE SCALE GENOMIC DNA]</scope>
    <source>
        <strain evidence="1 2">DSM 26048</strain>
    </source>
</reference>
<sequence>MWVTVHTHLGVDIQVRDGPDIDDDCVGYRINKKRFKDQRFETIADAIEAIETA</sequence>
<evidence type="ECO:0000313" key="1">
    <source>
        <dbReference type="EMBL" id="MBP1991169.1"/>
    </source>
</evidence>
<dbReference type="Proteomes" id="UP001519287">
    <property type="component" value="Unassembled WGS sequence"/>
</dbReference>
<evidence type="ECO:0000313" key="2">
    <source>
        <dbReference type="Proteomes" id="UP001519287"/>
    </source>
</evidence>
<protein>
    <submittedName>
        <fullName evidence="1">Uncharacterized protein</fullName>
    </submittedName>
</protein>